<dbReference type="Proteomes" id="UP000182975">
    <property type="component" value="Unassembled WGS sequence"/>
</dbReference>
<dbReference type="GO" id="GO:0050661">
    <property type="term" value="F:NADP binding"/>
    <property type="evidence" value="ECO:0007669"/>
    <property type="project" value="InterPro"/>
</dbReference>
<dbReference type="InterPro" id="IPR008927">
    <property type="entry name" value="6-PGluconate_DH-like_C_sf"/>
</dbReference>
<keyword evidence="3" id="KW-1185">Reference proteome</keyword>
<dbReference type="Pfam" id="PF03446">
    <property type="entry name" value="NAD_binding_2"/>
    <property type="match status" value="1"/>
</dbReference>
<sequence>MPKSFVFVGHQGICQVLAQNLAAAGFPAASDVDSADVIFTYCTSQESLENVYLEEDGIISKAKPGAYLVDFSAATPSLARELSAVAQVNDLHVVEAPLVVRDVTLPNAFGSPQNLLALVAGEEADANAVAEMLAALVGTVEPCGGSGDAQLAKCSFTIQQIMALQAFMEADALCRVAGGFSASVAEADRVVRAQMVSPQIESLAHALEENSFTSTCTVEVLLGEIETVMACADEFNLIVPLSEAADYLLRLLATIGGVDMAASALSLVYRDEEESSKFGLDWNRAQEAYTSLGATDDYDDDDDGECDCGHHHHHHEEEDFGGFGGYSAN</sequence>
<proteinExistence type="predicted"/>
<dbReference type="STRING" id="79604.AAY81_06665"/>
<evidence type="ECO:0000259" key="1">
    <source>
        <dbReference type="Pfam" id="PF03446"/>
    </source>
</evidence>
<gene>
    <name evidence="2" type="ORF">SAMN02910314_00898</name>
</gene>
<dbReference type="SUPFAM" id="SSF51735">
    <property type="entry name" value="NAD(P)-binding Rossmann-fold domains"/>
    <property type="match status" value="1"/>
</dbReference>
<dbReference type="PANTHER" id="PTHR43060">
    <property type="entry name" value="3-HYDROXYISOBUTYRATE DEHYDROGENASE-LIKE 1, MITOCHONDRIAL-RELATED"/>
    <property type="match status" value="1"/>
</dbReference>
<dbReference type="OrthoDB" id="3172327at2"/>
<dbReference type="EMBL" id="FOEC01000004">
    <property type="protein sequence ID" value="SEO69650.1"/>
    <property type="molecule type" value="Genomic_DNA"/>
</dbReference>
<protein>
    <submittedName>
        <fullName evidence="2">NAD binding domain of 6-phosphogluconate dehydrogenase</fullName>
    </submittedName>
</protein>
<evidence type="ECO:0000313" key="3">
    <source>
        <dbReference type="Proteomes" id="UP000182975"/>
    </source>
</evidence>
<organism evidence="2 3">
    <name type="scientific">Denitrobacterium detoxificans</name>
    <dbReference type="NCBI Taxonomy" id="79604"/>
    <lineage>
        <taxon>Bacteria</taxon>
        <taxon>Bacillati</taxon>
        <taxon>Actinomycetota</taxon>
        <taxon>Coriobacteriia</taxon>
        <taxon>Eggerthellales</taxon>
        <taxon>Eggerthellaceae</taxon>
        <taxon>Denitrobacterium</taxon>
    </lineage>
</organism>
<feature type="domain" description="6-phosphogluconate dehydrogenase NADP-binding" evidence="1">
    <location>
        <begin position="25"/>
        <end position="137"/>
    </location>
</feature>
<dbReference type="AlphaFoldDB" id="A0A172RYX2"/>
<reference evidence="3" key="1">
    <citation type="submission" date="2016-10" db="EMBL/GenBank/DDBJ databases">
        <authorList>
            <person name="Varghese N."/>
        </authorList>
    </citation>
    <scope>NUCLEOTIDE SEQUENCE [LARGE SCALE GENOMIC DNA]</scope>
    <source>
        <strain evidence="3">DSM 21843</strain>
    </source>
</reference>
<dbReference type="InterPro" id="IPR006115">
    <property type="entry name" value="6PGDH_NADP-bd"/>
</dbReference>
<dbReference type="Gene3D" id="3.40.50.720">
    <property type="entry name" value="NAD(P)-binding Rossmann-like Domain"/>
    <property type="match status" value="1"/>
</dbReference>
<dbReference type="RefSeq" id="WP_066662980.1">
    <property type="nucleotide sequence ID" value="NZ_CP011402.1"/>
</dbReference>
<dbReference type="PANTHER" id="PTHR43060:SF15">
    <property type="entry name" value="3-HYDROXYISOBUTYRATE DEHYDROGENASE-LIKE 1, MITOCHONDRIAL-RELATED"/>
    <property type="match status" value="1"/>
</dbReference>
<name>A0A172RYX2_9ACTN</name>
<dbReference type="KEGG" id="ddt:AAY81_06665"/>
<dbReference type="InterPro" id="IPR036291">
    <property type="entry name" value="NAD(P)-bd_dom_sf"/>
</dbReference>
<evidence type="ECO:0000313" key="2">
    <source>
        <dbReference type="EMBL" id="SEO69650.1"/>
    </source>
</evidence>
<dbReference type="SUPFAM" id="SSF48179">
    <property type="entry name" value="6-phosphogluconate dehydrogenase C-terminal domain-like"/>
    <property type="match status" value="1"/>
</dbReference>
<accession>A0A172RYX2</accession>